<dbReference type="AlphaFoldDB" id="A0A3L8RWS4"/>
<gene>
    <name evidence="2" type="ORF">DV515_00015465</name>
</gene>
<reference evidence="2 3" key="1">
    <citation type="journal article" date="2018" name="Proc. R. Soc. B">
        <title>A non-coding region near Follistatin controls head colour polymorphism in the Gouldian finch.</title>
        <authorList>
            <person name="Toomey M.B."/>
            <person name="Marques C.I."/>
            <person name="Andrade P."/>
            <person name="Araujo P.M."/>
            <person name="Sabatino S."/>
            <person name="Gazda M.A."/>
            <person name="Afonso S."/>
            <person name="Lopes R.J."/>
            <person name="Corbo J.C."/>
            <person name="Carneiro M."/>
        </authorList>
    </citation>
    <scope>NUCLEOTIDE SEQUENCE [LARGE SCALE GENOMIC DNA]</scope>
    <source>
        <strain evidence="2">Red01</strain>
        <tissue evidence="2">Muscle</tissue>
    </source>
</reference>
<protein>
    <submittedName>
        <fullName evidence="2">Uncharacterized protein</fullName>
    </submittedName>
</protein>
<organism evidence="2 3">
    <name type="scientific">Chloebia gouldiae</name>
    <name type="common">Gouldian finch</name>
    <name type="synonym">Erythrura gouldiae</name>
    <dbReference type="NCBI Taxonomy" id="44316"/>
    <lineage>
        <taxon>Eukaryota</taxon>
        <taxon>Metazoa</taxon>
        <taxon>Chordata</taxon>
        <taxon>Craniata</taxon>
        <taxon>Vertebrata</taxon>
        <taxon>Euteleostomi</taxon>
        <taxon>Archelosauria</taxon>
        <taxon>Archosauria</taxon>
        <taxon>Dinosauria</taxon>
        <taxon>Saurischia</taxon>
        <taxon>Theropoda</taxon>
        <taxon>Coelurosauria</taxon>
        <taxon>Aves</taxon>
        <taxon>Neognathae</taxon>
        <taxon>Neoaves</taxon>
        <taxon>Telluraves</taxon>
        <taxon>Australaves</taxon>
        <taxon>Passeriformes</taxon>
        <taxon>Passeroidea</taxon>
        <taxon>Passeridae</taxon>
        <taxon>Chloebia</taxon>
    </lineage>
</organism>
<feature type="compositionally biased region" description="Basic and acidic residues" evidence="1">
    <location>
        <begin position="46"/>
        <end position="56"/>
    </location>
</feature>
<name>A0A3L8RWS4_CHLGU</name>
<accession>A0A3L8RWS4</accession>
<sequence length="171" mass="17416">MAWAQEGDDAAPDRCWPARRCDSVAAQMRPRAAPGAFQRGSASCAHESRAGREKAMGDSGGGRLQQPPGGSRGCAGKAARGMAPANFGGGTGRTPRGRAPHAAAAADGAVARILSREGGEGRGYPILSCSGEERPLQPAQPCRAKEPSPLWPGGTALYPVGHSCSRDTLGG</sequence>
<dbReference type="Proteomes" id="UP000276834">
    <property type="component" value="Unassembled WGS sequence"/>
</dbReference>
<evidence type="ECO:0000313" key="2">
    <source>
        <dbReference type="EMBL" id="RLV88298.1"/>
    </source>
</evidence>
<dbReference type="EMBL" id="QUSF01000184">
    <property type="protein sequence ID" value="RLV88298.1"/>
    <property type="molecule type" value="Genomic_DNA"/>
</dbReference>
<feature type="region of interest" description="Disordered" evidence="1">
    <location>
        <begin position="131"/>
        <end position="150"/>
    </location>
</feature>
<keyword evidence="3" id="KW-1185">Reference proteome</keyword>
<evidence type="ECO:0000256" key="1">
    <source>
        <dbReference type="SAM" id="MobiDB-lite"/>
    </source>
</evidence>
<evidence type="ECO:0000313" key="3">
    <source>
        <dbReference type="Proteomes" id="UP000276834"/>
    </source>
</evidence>
<feature type="region of interest" description="Disordered" evidence="1">
    <location>
        <begin position="28"/>
        <end position="104"/>
    </location>
</feature>
<comment type="caution">
    <text evidence="2">The sequence shown here is derived from an EMBL/GenBank/DDBJ whole genome shotgun (WGS) entry which is preliminary data.</text>
</comment>
<proteinExistence type="predicted"/>